<evidence type="ECO:0000256" key="3">
    <source>
        <dbReference type="ARBA" id="ARBA00022679"/>
    </source>
</evidence>
<dbReference type="InterPro" id="IPR033749">
    <property type="entry name" value="Polyprenyl_synt_CS"/>
</dbReference>
<evidence type="ECO:0000313" key="8">
    <source>
        <dbReference type="Proteomes" id="UP000030134"/>
    </source>
</evidence>
<evidence type="ECO:0000256" key="5">
    <source>
        <dbReference type="ARBA" id="ARBA00022842"/>
    </source>
</evidence>
<evidence type="ECO:0000256" key="2">
    <source>
        <dbReference type="ARBA" id="ARBA00006706"/>
    </source>
</evidence>
<keyword evidence="8" id="KW-1185">Reference proteome</keyword>
<dbReference type="SFLD" id="SFLDS00005">
    <property type="entry name" value="Isoprenoid_Synthase_Type_I"/>
    <property type="match status" value="1"/>
</dbReference>
<keyword evidence="4" id="KW-0479">Metal-binding</keyword>
<dbReference type="SUPFAM" id="SSF48576">
    <property type="entry name" value="Terpenoid synthases"/>
    <property type="match status" value="1"/>
</dbReference>
<dbReference type="PANTHER" id="PTHR12001">
    <property type="entry name" value="GERANYLGERANYL PYROPHOSPHATE SYNTHASE"/>
    <property type="match status" value="1"/>
</dbReference>
<keyword evidence="3 6" id="KW-0808">Transferase</keyword>
<name>A0A0A2G5S2_9PORP</name>
<dbReference type="STRING" id="266762.HQ36_05805"/>
<gene>
    <name evidence="7" type="ORF">HQ36_05805</name>
</gene>
<dbReference type="PROSITE" id="PS00444">
    <property type="entry name" value="POLYPRENYL_SYNTHASE_2"/>
    <property type="match status" value="1"/>
</dbReference>
<dbReference type="EMBL" id="JQZW01000009">
    <property type="protein sequence ID" value="KGN97772.1"/>
    <property type="molecule type" value="Genomic_DNA"/>
</dbReference>
<evidence type="ECO:0008006" key="9">
    <source>
        <dbReference type="Google" id="ProtNLM"/>
    </source>
</evidence>
<accession>A0A0A2G5S2</accession>
<protein>
    <recommendedName>
        <fullName evidence="9">Octaprenyl-diphosphate synthase</fullName>
    </recommendedName>
</protein>
<dbReference type="GO" id="GO:0046872">
    <property type="term" value="F:metal ion binding"/>
    <property type="evidence" value="ECO:0007669"/>
    <property type="project" value="UniProtKB-KW"/>
</dbReference>
<sequence>MNVLQKIAQPIEAFRQEFETSFANSFQNTSGLVQEALTHVNGTTGKHIRPLLLGLCAGMCGSTPSEKSVNAAVLLELLHSASLIHDDVIDQSPRRRGALTLNAIYSNHVAVLVGDYLLSVAFMQATESGSKELMKIAASVGKALSEGELRQIEAAQDSKMTTEEQYINIIEKKTAALFEAFAFLGARSVEASGEQLLLCSSIGKNLGYAFQIKDDIFDYTPSKEIGKPTSNDILEGKITLPLICAYQKASAEEQEKMRSCIEKAPSNEEALQELMNYVHKFDALSLAHEKLLLYTERAKEAILRFEDSPYRHSMLQLVDFLVERNY</sequence>
<proteinExistence type="inferred from homology"/>
<evidence type="ECO:0000313" key="7">
    <source>
        <dbReference type="EMBL" id="KGN97772.1"/>
    </source>
</evidence>
<dbReference type="PROSITE" id="PS00723">
    <property type="entry name" value="POLYPRENYL_SYNTHASE_1"/>
    <property type="match status" value="1"/>
</dbReference>
<dbReference type="GO" id="GO:0004659">
    <property type="term" value="F:prenyltransferase activity"/>
    <property type="evidence" value="ECO:0007669"/>
    <property type="project" value="InterPro"/>
</dbReference>
<evidence type="ECO:0000256" key="6">
    <source>
        <dbReference type="RuleBase" id="RU004466"/>
    </source>
</evidence>
<dbReference type="InterPro" id="IPR008949">
    <property type="entry name" value="Isoprenoid_synthase_dom_sf"/>
</dbReference>
<dbReference type="PANTHER" id="PTHR12001:SF69">
    <property type="entry name" value="ALL TRANS-POLYPRENYL-DIPHOSPHATE SYNTHASE PDSS1"/>
    <property type="match status" value="1"/>
</dbReference>
<dbReference type="RefSeq" id="WP_036884323.1">
    <property type="nucleotide sequence ID" value="NZ_JQZW01000009.1"/>
</dbReference>
<keyword evidence="5" id="KW-0460">Magnesium</keyword>
<comment type="caution">
    <text evidence="7">The sequence shown here is derived from an EMBL/GenBank/DDBJ whole genome shotgun (WGS) entry which is preliminary data.</text>
</comment>
<organism evidence="7 8">
    <name type="scientific">Porphyromonas gingivicanis</name>
    <dbReference type="NCBI Taxonomy" id="266762"/>
    <lineage>
        <taxon>Bacteria</taxon>
        <taxon>Pseudomonadati</taxon>
        <taxon>Bacteroidota</taxon>
        <taxon>Bacteroidia</taxon>
        <taxon>Bacteroidales</taxon>
        <taxon>Porphyromonadaceae</taxon>
        <taxon>Porphyromonas</taxon>
    </lineage>
</organism>
<dbReference type="AlphaFoldDB" id="A0A0A2G5S2"/>
<comment type="cofactor">
    <cofactor evidence="1">
        <name>Mg(2+)</name>
        <dbReference type="ChEBI" id="CHEBI:18420"/>
    </cofactor>
</comment>
<evidence type="ECO:0000256" key="4">
    <source>
        <dbReference type="ARBA" id="ARBA00022723"/>
    </source>
</evidence>
<reference evidence="7 8" key="1">
    <citation type="submission" date="2014-08" db="EMBL/GenBank/DDBJ databases">
        <title>Porphyromonas gingivicanis strain:COT-022_OH1391 Genome sequencing.</title>
        <authorList>
            <person name="Wallis C."/>
            <person name="Deusch O."/>
            <person name="O'Flynn C."/>
            <person name="Davis I."/>
            <person name="Jospin G."/>
            <person name="Darling A.E."/>
            <person name="Coil D.A."/>
            <person name="Alexiev A."/>
            <person name="Horsfall A."/>
            <person name="Kirkwood N."/>
            <person name="Harris S."/>
            <person name="Eisen J.A."/>
        </authorList>
    </citation>
    <scope>NUCLEOTIDE SEQUENCE [LARGE SCALE GENOMIC DNA]</scope>
    <source>
        <strain evidence="8">COT-022 OH1391</strain>
    </source>
</reference>
<evidence type="ECO:0000256" key="1">
    <source>
        <dbReference type="ARBA" id="ARBA00001946"/>
    </source>
</evidence>
<dbReference type="InterPro" id="IPR000092">
    <property type="entry name" value="Polyprenyl_synt"/>
</dbReference>
<dbReference type="Pfam" id="PF00348">
    <property type="entry name" value="polyprenyl_synt"/>
    <property type="match status" value="1"/>
</dbReference>
<dbReference type="Proteomes" id="UP000030134">
    <property type="component" value="Unassembled WGS sequence"/>
</dbReference>
<dbReference type="eggNOG" id="COG0142">
    <property type="taxonomic scope" value="Bacteria"/>
</dbReference>
<comment type="similarity">
    <text evidence="2 6">Belongs to the FPP/GGPP synthase family.</text>
</comment>
<dbReference type="Gene3D" id="1.10.600.10">
    <property type="entry name" value="Farnesyl Diphosphate Synthase"/>
    <property type="match status" value="1"/>
</dbReference>
<dbReference type="GO" id="GO:0008299">
    <property type="term" value="P:isoprenoid biosynthetic process"/>
    <property type="evidence" value="ECO:0007669"/>
    <property type="project" value="InterPro"/>
</dbReference>
<dbReference type="OrthoDB" id="9805316at2"/>
<dbReference type="CDD" id="cd00685">
    <property type="entry name" value="Trans_IPPS_HT"/>
    <property type="match status" value="1"/>
</dbReference>